<evidence type="ECO:0000313" key="3">
    <source>
        <dbReference type="Proteomes" id="UP000245884"/>
    </source>
</evidence>
<feature type="region of interest" description="Disordered" evidence="1">
    <location>
        <begin position="1"/>
        <end position="194"/>
    </location>
</feature>
<gene>
    <name evidence="2" type="ORF">BDZ90DRAFT_169237</name>
</gene>
<feature type="compositionally biased region" description="Low complexity" evidence="1">
    <location>
        <begin position="82"/>
        <end position="103"/>
    </location>
</feature>
<proteinExistence type="predicted"/>
<dbReference type="Proteomes" id="UP000245884">
    <property type="component" value="Unassembled WGS sequence"/>
</dbReference>
<feature type="compositionally biased region" description="Pro residues" evidence="1">
    <location>
        <begin position="57"/>
        <end position="71"/>
    </location>
</feature>
<protein>
    <submittedName>
        <fullName evidence="2">Uncharacterized protein</fullName>
    </submittedName>
</protein>
<dbReference type="OrthoDB" id="3351992at2759"/>
<dbReference type="EMBL" id="KZ819667">
    <property type="protein sequence ID" value="PWN27678.1"/>
    <property type="molecule type" value="Genomic_DNA"/>
</dbReference>
<accession>A0A316USC3</accession>
<evidence type="ECO:0000313" key="2">
    <source>
        <dbReference type="EMBL" id="PWN27678.1"/>
    </source>
</evidence>
<name>A0A316USC3_9BASI</name>
<reference evidence="2 3" key="1">
    <citation type="journal article" date="2018" name="Mol. Biol. Evol.">
        <title>Broad Genomic Sampling Reveals a Smut Pathogenic Ancestry of the Fungal Clade Ustilaginomycotina.</title>
        <authorList>
            <person name="Kijpornyongpan T."/>
            <person name="Mondo S.J."/>
            <person name="Barry K."/>
            <person name="Sandor L."/>
            <person name="Lee J."/>
            <person name="Lipzen A."/>
            <person name="Pangilinan J."/>
            <person name="LaButti K."/>
            <person name="Hainaut M."/>
            <person name="Henrissat B."/>
            <person name="Grigoriev I.V."/>
            <person name="Spatafora J.W."/>
            <person name="Aime M.C."/>
        </authorList>
    </citation>
    <scope>NUCLEOTIDE SEQUENCE [LARGE SCALE GENOMIC DNA]</scope>
    <source>
        <strain evidence="2 3">MCA 5214</strain>
    </source>
</reference>
<organism evidence="2 3">
    <name type="scientific">Jaminaea rosea</name>
    <dbReference type="NCBI Taxonomy" id="1569628"/>
    <lineage>
        <taxon>Eukaryota</taxon>
        <taxon>Fungi</taxon>
        <taxon>Dikarya</taxon>
        <taxon>Basidiomycota</taxon>
        <taxon>Ustilaginomycotina</taxon>
        <taxon>Exobasidiomycetes</taxon>
        <taxon>Microstromatales</taxon>
        <taxon>Microstromatales incertae sedis</taxon>
        <taxon>Jaminaea</taxon>
    </lineage>
</organism>
<dbReference type="RefSeq" id="XP_025362290.1">
    <property type="nucleotide sequence ID" value="XM_025503671.1"/>
</dbReference>
<feature type="compositionally biased region" description="Low complexity" evidence="1">
    <location>
        <begin position="42"/>
        <end position="56"/>
    </location>
</feature>
<feature type="compositionally biased region" description="Pro residues" evidence="1">
    <location>
        <begin position="120"/>
        <end position="132"/>
    </location>
</feature>
<feature type="compositionally biased region" description="Low complexity" evidence="1">
    <location>
        <begin position="133"/>
        <end position="172"/>
    </location>
</feature>
<dbReference type="GeneID" id="37025494"/>
<sequence>MDPTQPAPYPTYTADGNASNSAAEDSTKPAAYPSYQEGDNVPASSSTSASATSSAPAPAPPAAAAQPPPHPESSIPEYQSVGSGFTNPFSTSSSGSSSNNSFPPRAPSASFVAAQTTTPTPAPGPTSAPPPSAATAAAAASINPNATPSNYSSSTTSSSHQKTPSSSSTSSTGKKPIPASVVRPGPSPAGPPGWEEARLAKEQAIRDEEEAKKHRRRRSSIKDLFRGAAEKVSLVSAKEPQSEEKKEAAVQVSQIGNETRFSVRPETLTNALSDLCPVECLYRARVGFEYHPPSHRLPLEDRKTSMRLSTYVHTSPSGAAPYYQLII</sequence>
<evidence type="ECO:0000256" key="1">
    <source>
        <dbReference type="SAM" id="MobiDB-lite"/>
    </source>
</evidence>
<dbReference type="AlphaFoldDB" id="A0A316USC3"/>
<keyword evidence="3" id="KW-1185">Reference proteome</keyword>